<evidence type="ECO:0000313" key="2">
    <source>
        <dbReference type="EMBL" id="AEV28460.1"/>
    </source>
</evidence>
<keyword evidence="1" id="KW-0732">Signal</keyword>
<feature type="chain" id="PRO_5003515306" evidence="1">
    <location>
        <begin position="23"/>
        <end position="301"/>
    </location>
</feature>
<feature type="signal peptide" evidence="1">
    <location>
        <begin position="1"/>
        <end position="22"/>
    </location>
</feature>
<accession>G8QXF9</accession>
<name>G8QXF9_SPHPG</name>
<dbReference type="Proteomes" id="UP000005632">
    <property type="component" value="Chromosome"/>
</dbReference>
<protein>
    <submittedName>
        <fullName evidence="2">Uncharacterized protein</fullName>
    </submittedName>
</protein>
<dbReference type="EMBL" id="CP003155">
    <property type="protein sequence ID" value="AEV28460.1"/>
    <property type="molecule type" value="Genomic_DNA"/>
</dbReference>
<dbReference type="eggNOG" id="COG0457">
    <property type="taxonomic scope" value="Bacteria"/>
</dbReference>
<gene>
    <name evidence="2" type="ordered locus">SpiGrapes_0618</name>
</gene>
<dbReference type="STRING" id="158190.SpiGrapes_0618"/>
<sequence>MKAKSRITFLLILAGIVTSVFASGDIALADSLYDSEQFEQCKSELVSQLQGETESLQQAQILWRLSRVQVALGDDLDKEDKAKRFEAYELGEEYANQSIEKQPLPLAFLWRSSNLGRWGQTKGPLNSLSKAKGMLADLTQVVNTFNTLDSSETWYVLSSLYDELPGGPISFGNGIWAVSYMRKALDTIPSNLLYPGHYKKLAEELYSRNWDSSKRKKEIIKMQANWEKDATNLEKFRYYEGKDGKAGKPFYSSVTLEKMSDRQEAVMILRYALAKYKVFSTPKTSDEKDIREITALLGEWT</sequence>
<evidence type="ECO:0000256" key="1">
    <source>
        <dbReference type="SAM" id="SignalP"/>
    </source>
</evidence>
<dbReference type="RefSeq" id="WP_014269309.1">
    <property type="nucleotide sequence ID" value="NC_016633.1"/>
</dbReference>
<evidence type="ECO:0000313" key="3">
    <source>
        <dbReference type="Proteomes" id="UP000005632"/>
    </source>
</evidence>
<dbReference type="KEGG" id="sgp:SpiGrapes_0618"/>
<dbReference type="HOGENOM" id="CLU_946303_0_0_12"/>
<reference evidence="2 3" key="1">
    <citation type="submission" date="2011-11" db="EMBL/GenBank/DDBJ databases">
        <title>Complete sequence of Spirochaeta sp. grapes.</title>
        <authorList>
            <consortium name="US DOE Joint Genome Institute"/>
            <person name="Lucas S."/>
            <person name="Han J."/>
            <person name="Lapidus A."/>
            <person name="Cheng J.-F."/>
            <person name="Goodwin L."/>
            <person name="Pitluck S."/>
            <person name="Peters L."/>
            <person name="Ovchinnikova G."/>
            <person name="Munk A.C."/>
            <person name="Detter J.C."/>
            <person name="Han C."/>
            <person name="Tapia R."/>
            <person name="Land M."/>
            <person name="Hauser L."/>
            <person name="Kyrpides N."/>
            <person name="Ivanova N."/>
            <person name="Pagani I."/>
            <person name="Ritalahtilisa K."/>
            <person name="Loeffler F."/>
            <person name="Woyke T."/>
        </authorList>
    </citation>
    <scope>NUCLEOTIDE SEQUENCE [LARGE SCALE GENOMIC DNA]</scope>
    <source>
        <strain evidence="3">ATCC BAA-1885 / DSM 22778 / Grapes</strain>
    </source>
</reference>
<dbReference type="AlphaFoldDB" id="G8QXF9"/>
<proteinExistence type="predicted"/>
<keyword evidence="3" id="KW-1185">Reference proteome</keyword>
<organism evidence="2 3">
    <name type="scientific">Sphaerochaeta pleomorpha (strain ATCC BAA-1885 / DSM 22778 / Grapes)</name>
    <dbReference type="NCBI Taxonomy" id="158190"/>
    <lineage>
        <taxon>Bacteria</taxon>
        <taxon>Pseudomonadati</taxon>
        <taxon>Spirochaetota</taxon>
        <taxon>Spirochaetia</taxon>
        <taxon>Spirochaetales</taxon>
        <taxon>Sphaerochaetaceae</taxon>
        <taxon>Sphaerochaeta</taxon>
    </lineage>
</organism>